<dbReference type="AlphaFoldDB" id="A0ABD6CUU4"/>
<dbReference type="Proteomes" id="UP001597075">
    <property type="component" value="Unassembled WGS sequence"/>
</dbReference>
<protein>
    <submittedName>
        <fullName evidence="2">Uncharacterized protein</fullName>
    </submittedName>
</protein>
<evidence type="ECO:0000313" key="2">
    <source>
        <dbReference type="EMBL" id="MFD1632636.1"/>
    </source>
</evidence>
<name>A0ABD6CUU4_9EURY</name>
<dbReference type="EMBL" id="JBHUDL010000004">
    <property type="protein sequence ID" value="MFD1632636.1"/>
    <property type="molecule type" value="Genomic_DNA"/>
</dbReference>
<comment type="caution">
    <text evidence="2">The sequence shown here is derived from an EMBL/GenBank/DDBJ whole genome shotgun (WGS) entry which is preliminary data.</text>
</comment>
<evidence type="ECO:0000313" key="3">
    <source>
        <dbReference type="Proteomes" id="UP001597075"/>
    </source>
</evidence>
<organism evidence="2 3">
    <name type="scientific">Haloplanus ruber</name>
    <dbReference type="NCBI Taxonomy" id="869892"/>
    <lineage>
        <taxon>Archaea</taxon>
        <taxon>Methanobacteriati</taxon>
        <taxon>Methanobacteriota</taxon>
        <taxon>Stenosarchaea group</taxon>
        <taxon>Halobacteria</taxon>
        <taxon>Halobacteriales</taxon>
        <taxon>Haloferacaceae</taxon>
        <taxon>Haloplanus</taxon>
    </lineage>
</organism>
<evidence type="ECO:0000256" key="1">
    <source>
        <dbReference type="SAM" id="MobiDB-lite"/>
    </source>
</evidence>
<proteinExistence type="predicted"/>
<dbReference type="RefSeq" id="WP_256406069.1">
    <property type="nucleotide sequence ID" value="NZ_CP187151.1"/>
</dbReference>
<accession>A0ABD6CUU4</accession>
<keyword evidence="3" id="KW-1185">Reference proteome</keyword>
<sequence length="483" mass="53250">MYQAEVHRTVSEVRLLERLSFDLTITDEAYQSEHSTDGEIRVFNRADDQVIRDREYPPAHPLGVLTGGVSGESESAYPGTTLYVGVAREPPLEQDEDAFQDDYVMKAIDVDGIPEDGVVGVDLDWDAAEARESMADDTARVATERYDISGLPNDQLPIIVRAELYRDAKRILRVLRNEEDGQRDDLRGRQQYEGQAALVLDIEHRTESGADSAPLRVEGLQVGLSRTFPQIQFDPEHGSSYDPQSRQVKWGSRTVQPGDTARYAIIGPISELLEVDRLDARLQATLGGRTLSGVTVAELFDESGESTQQWQESTPTVSEKTTITAEVEIDPSALRGESKEVSSSRITMQTTPVALFNELVKVCDRNGINITERSPPGDGTPVEGREGVYDVSGEDAGELDVRREYGDEGVVYAGMEITGRYTAMSEEAQVSTFDETEDRLVRRTKGGLDDAGRATLDIDARSADAELNSRFLSTIEEAFGGEM</sequence>
<reference evidence="2 3" key="1">
    <citation type="journal article" date="2019" name="Int. J. Syst. Evol. Microbiol.">
        <title>The Global Catalogue of Microorganisms (GCM) 10K type strain sequencing project: providing services to taxonomists for standard genome sequencing and annotation.</title>
        <authorList>
            <consortium name="The Broad Institute Genomics Platform"/>
            <consortium name="The Broad Institute Genome Sequencing Center for Infectious Disease"/>
            <person name="Wu L."/>
            <person name="Ma J."/>
        </authorList>
    </citation>
    <scope>NUCLEOTIDE SEQUENCE [LARGE SCALE GENOMIC DNA]</scope>
    <source>
        <strain evidence="2 3">CGMCC 1.10594</strain>
    </source>
</reference>
<gene>
    <name evidence="2" type="ORF">ACFSBJ_02580</name>
</gene>
<feature type="region of interest" description="Disordered" evidence="1">
    <location>
        <begin position="54"/>
        <end position="73"/>
    </location>
</feature>